<name>A0A2T8HNF0_9SPHI</name>
<comment type="caution">
    <text evidence="2">The sequence shown here is derived from an EMBL/GenBank/DDBJ whole genome shotgun (WGS) entry which is preliminary data.</text>
</comment>
<dbReference type="InterPro" id="IPR027417">
    <property type="entry name" value="P-loop_NTPase"/>
</dbReference>
<dbReference type="PANTHER" id="PTHR47396">
    <property type="entry name" value="TYPE I RESTRICTION ENZYME ECOKI R PROTEIN"/>
    <property type="match status" value="1"/>
</dbReference>
<gene>
    <name evidence="2" type="ORF">DC487_05130</name>
</gene>
<dbReference type="SMART" id="SM00487">
    <property type="entry name" value="DEXDc"/>
    <property type="match status" value="1"/>
</dbReference>
<evidence type="ECO:0000313" key="2">
    <source>
        <dbReference type="EMBL" id="PVH26979.1"/>
    </source>
</evidence>
<proteinExistence type="predicted"/>
<dbReference type="Proteomes" id="UP000245627">
    <property type="component" value="Unassembled WGS sequence"/>
</dbReference>
<dbReference type="GO" id="GO:0005524">
    <property type="term" value="F:ATP binding"/>
    <property type="evidence" value="ECO:0007669"/>
    <property type="project" value="InterPro"/>
</dbReference>
<protein>
    <recommendedName>
        <fullName evidence="1">Helicase ATP-binding domain-containing protein</fullName>
    </recommendedName>
</protein>
<keyword evidence="3" id="KW-1185">Reference proteome</keyword>
<evidence type="ECO:0000313" key="3">
    <source>
        <dbReference type="Proteomes" id="UP000245627"/>
    </source>
</evidence>
<dbReference type="PROSITE" id="PS51192">
    <property type="entry name" value="HELICASE_ATP_BIND_1"/>
    <property type="match status" value="1"/>
</dbReference>
<dbReference type="Pfam" id="PF00271">
    <property type="entry name" value="Helicase_C"/>
    <property type="match status" value="1"/>
</dbReference>
<dbReference type="InterPro" id="IPR014001">
    <property type="entry name" value="Helicase_ATP-bd"/>
</dbReference>
<dbReference type="OrthoDB" id="9802848at2"/>
<dbReference type="GO" id="GO:0003677">
    <property type="term" value="F:DNA binding"/>
    <property type="evidence" value="ECO:0007669"/>
    <property type="project" value="InterPro"/>
</dbReference>
<dbReference type="SMART" id="SM00490">
    <property type="entry name" value="HELICc"/>
    <property type="match status" value="1"/>
</dbReference>
<dbReference type="AlphaFoldDB" id="A0A2T8HNF0"/>
<dbReference type="Gene3D" id="3.40.50.300">
    <property type="entry name" value="P-loop containing nucleotide triphosphate hydrolases"/>
    <property type="match status" value="2"/>
</dbReference>
<dbReference type="GO" id="GO:0005829">
    <property type="term" value="C:cytosol"/>
    <property type="evidence" value="ECO:0007669"/>
    <property type="project" value="TreeGrafter"/>
</dbReference>
<accession>A0A2T8HNF0</accession>
<dbReference type="PANTHER" id="PTHR47396:SF1">
    <property type="entry name" value="ATP-DEPENDENT HELICASE IRC3-RELATED"/>
    <property type="match status" value="1"/>
</dbReference>
<dbReference type="GO" id="GO:0016787">
    <property type="term" value="F:hydrolase activity"/>
    <property type="evidence" value="ECO:0007669"/>
    <property type="project" value="InterPro"/>
</dbReference>
<reference evidence="2 3" key="1">
    <citation type="submission" date="2018-04" db="EMBL/GenBank/DDBJ databases">
        <title>Sphingobacterium cortibacter sp. nov.</title>
        <authorList>
            <person name="Li Y."/>
        </authorList>
    </citation>
    <scope>NUCLEOTIDE SEQUENCE [LARGE SCALE GENOMIC DNA]</scope>
    <source>
        <strain evidence="2 3">2c-3</strain>
    </source>
</reference>
<evidence type="ECO:0000259" key="1">
    <source>
        <dbReference type="PROSITE" id="PS51192"/>
    </source>
</evidence>
<dbReference type="SUPFAM" id="SSF52540">
    <property type="entry name" value="P-loop containing nucleoside triphosphate hydrolases"/>
    <property type="match status" value="1"/>
</dbReference>
<feature type="domain" description="Helicase ATP-binding" evidence="1">
    <location>
        <begin position="27"/>
        <end position="177"/>
    </location>
</feature>
<dbReference type="InterPro" id="IPR050742">
    <property type="entry name" value="Helicase_Restrict-Modif_Enz"/>
</dbReference>
<dbReference type="EMBL" id="QDKG01000001">
    <property type="protein sequence ID" value="PVH26979.1"/>
    <property type="molecule type" value="Genomic_DNA"/>
</dbReference>
<organism evidence="2 3">
    <name type="scientific">Sphingobacterium corticibacter</name>
    <dbReference type="NCBI Taxonomy" id="2171749"/>
    <lineage>
        <taxon>Bacteria</taxon>
        <taxon>Pseudomonadati</taxon>
        <taxon>Bacteroidota</taxon>
        <taxon>Sphingobacteriia</taxon>
        <taxon>Sphingobacteriales</taxon>
        <taxon>Sphingobacteriaceae</taxon>
        <taxon>Sphingobacterium</taxon>
    </lineage>
</organism>
<dbReference type="InterPro" id="IPR006935">
    <property type="entry name" value="Helicase/UvrB_N"/>
</dbReference>
<sequence>MEGGSAMKVSAPITLRLYQQKFVNNLAVALRDHRRVIACAPTGSGKTKMFIEVARKATANGRAVVIISETAKIYDQIINEAGGHEIAKGVKHVSIKGGQLYIAMAQTLTRRPLILHQLAALEFPPLIIVDEAHIGTPSNIIRQLIELSNPYILGFTATPDGRVAKHLAELYNKCVVCCQVDELIQQGFLCSYRHSARTKADTDILELRNGEYTEQSQQAAFSTNQVYDGIFEDLRSTPFTKCMIFVASIKHAREMNQRLLEQGFSSVEYHSQLENGAYELAKFTELGYANICVSVASLTKGFDCPSVDLVILNRATTSLPLYLQMIGRGSRPVWDAAGQQIKSHFRVLDYGGNWERHGLYFEDRGWETMWEVTKRSKSGGGVAPVALCPQCESIIPATQRICSFCGHERPLTDKELEQGELVEVTRHYTDLVGRRISELSPNELAVYAKMKKKQPFAARVARAKDQENHGFLEAFTAAMGYKPSWVDHQRRMIGVNKIDFVDITLV</sequence>
<dbReference type="Pfam" id="PF04851">
    <property type="entry name" value="ResIII"/>
    <property type="match status" value="1"/>
</dbReference>
<dbReference type="InterPro" id="IPR001650">
    <property type="entry name" value="Helicase_C-like"/>
</dbReference>
<dbReference type="RefSeq" id="WP_116774834.1">
    <property type="nucleotide sequence ID" value="NZ_QDKG01000001.1"/>
</dbReference>